<organism evidence="2 3">
    <name type="scientific">Herbiconiux daphne</name>
    <dbReference type="NCBI Taxonomy" id="2970914"/>
    <lineage>
        <taxon>Bacteria</taxon>
        <taxon>Bacillati</taxon>
        <taxon>Actinomycetota</taxon>
        <taxon>Actinomycetes</taxon>
        <taxon>Micrococcales</taxon>
        <taxon>Microbacteriaceae</taxon>
        <taxon>Herbiconiux</taxon>
    </lineage>
</organism>
<accession>A0ABT2HAB6</accession>
<evidence type="ECO:0000313" key="2">
    <source>
        <dbReference type="EMBL" id="MCS5736832.1"/>
    </source>
</evidence>
<evidence type="ECO:0000313" key="3">
    <source>
        <dbReference type="Proteomes" id="UP001165586"/>
    </source>
</evidence>
<evidence type="ECO:0000256" key="1">
    <source>
        <dbReference type="SAM" id="MobiDB-lite"/>
    </source>
</evidence>
<evidence type="ECO:0008006" key="4">
    <source>
        <dbReference type="Google" id="ProtNLM"/>
    </source>
</evidence>
<name>A0ABT2HAB6_9MICO</name>
<keyword evidence="3" id="KW-1185">Reference proteome</keyword>
<dbReference type="EMBL" id="JANLCJ010000212">
    <property type="protein sequence ID" value="MCS5736832.1"/>
    <property type="molecule type" value="Genomic_DNA"/>
</dbReference>
<feature type="compositionally biased region" description="Pro residues" evidence="1">
    <location>
        <begin position="163"/>
        <end position="172"/>
    </location>
</feature>
<gene>
    <name evidence="2" type="ORF">N1032_24175</name>
</gene>
<protein>
    <recommendedName>
        <fullName evidence="4">HNH endonuclease</fullName>
    </recommendedName>
</protein>
<reference evidence="2" key="1">
    <citation type="submission" date="2022-08" db="EMBL/GenBank/DDBJ databases">
        <authorList>
            <person name="Deng Y."/>
            <person name="Han X.-F."/>
            <person name="Zhang Y.-Q."/>
        </authorList>
    </citation>
    <scope>NUCLEOTIDE SEQUENCE</scope>
    <source>
        <strain evidence="2">CPCC 203386</strain>
    </source>
</reference>
<dbReference type="Proteomes" id="UP001165586">
    <property type="component" value="Unassembled WGS sequence"/>
</dbReference>
<comment type="caution">
    <text evidence="2">The sequence shown here is derived from an EMBL/GenBank/DDBJ whole genome shotgun (WGS) entry which is preliminary data.</text>
</comment>
<sequence>MTEKEKFLLNFDFNIESPTCFYHAGTKKPAGYKQYKHNGGYQWVLTHAMPRKDGTLRNVTHTLAKTIYELTTGDRVFTSRQQLTYLDGNMDNLKPDNLRKIRRSVLMSALDKRRAYSAFRNVKIKKTNPDYFKDPADWTDPEAVAALNAEKEKRLKGKKPPRVGSPPRPWNY</sequence>
<feature type="region of interest" description="Disordered" evidence="1">
    <location>
        <begin position="150"/>
        <end position="172"/>
    </location>
</feature>
<proteinExistence type="predicted"/>
<dbReference type="RefSeq" id="WP_259543018.1">
    <property type="nucleotide sequence ID" value="NZ_JANLCJ010000212.1"/>
</dbReference>